<evidence type="ECO:0008006" key="3">
    <source>
        <dbReference type="Google" id="ProtNLM"/>
    </source>
</evidence>
<protein>
    <recommendedName>
        <fullName evidence="3">PIN domain-containing protein</fullName>
    </recommendedName>
</protein>
<evidence type="ECO:0000313" key="1">
    <source>
        <dbReference type="EMBL" id="WDV09282.1"/>
    </source>
</evidence>
<dbReference type="Proteomes" id="UP001219585">
    <property type="component" value="Plasmid unnamed"/>
</dbReference>
<sequence>MKEVTLPISSSCFVDANIIFYIDKLKDKADFINVLEKVYESVYIHEEVYKELSSSSQKFVDNKCQDQKWILLNPLQEFKTTYSDYQLMLTKIQEKLIEVDKRRGKEGSVGTGEIASLAAAYMLNAEIICSNDYSLEDVIVEVPLHIFINGNEESDPVYIKHHRLLDFCELVVFGNILKRSEVRKFYQIAHIELKQKNSEVFKLFLTEFDERIPAEVTLKNF</sequence>
<dbReference type="KEGG" id="liu:OU989_23635"/>
<keyword evidence="1" id="KW-0614">Plasmid</keyword>
<dbReference type="AlphaFoldDB" id="A0AAJ5UYB1"/>
<reference evidence="1" key="1">
    <citation type="submission" date="2022-11" db="EMBL/GenBank/DDBJ databases">
        <title>Lysinibacillus irui.</title>
        <authorList>
            <person name="Akintayo S.O."/>
        </authorList>
    </citation>
    <scope>NUCLEOTIDE SEQUENCE</scope>
    <source>
        <strain evidence="1">IRB4-01</strain>
        <plasmid evidence="1">unnamed</plasmid>
    </source>
</reference>
<geneLocation type="plasmid" evidence="1 2">
    <name>unnamed</name>
</geneLocation>
<dbReference type="RefSeq" id="WP_274797500.1">
    <property type="nucleotide sequence ID" value="NZ_CP113528.1"/>
</dbReference>
<proteinExistence type="predicted"/>
<organism evidence="1 2">
    <name type="scientific">Lysinibacillus irui</name>
    <dbReference type="NCBI Taxonomy" id="2998077"/>
    <lineage>
        <taxon>Bacteria</taxon>
        <taxon>Bacillati</taxon>
        <taxon>Bacillota</taxon>
        <taxon>Bacilli</taxon>
        <taxon>Bacillales</taxon>
        <taxon>Bacillaceae</taxon>
        <taxon>Lysinibacillus</taxon>
    </lineage>
</organism>
<accession>A0AAJ5UYB1</accession>
<evidence type="ECO:0000313" key="2">
    <source>
        <dbReference type="Proteomes" id="UP001219585"/>
    </source>
</evidence>
<dbReference type="EMBL" id="CP113528">
    <property type="protein sequence ID" value="WDV09282.1"/>
    <property type="molecule type" value="Genomic_DNA"/>
</dbReference>
<name>A0AAJ5UYB1_9BACI</name>
<gene>
    <name evidence="1" type="ORF">OU989_23635</name>
</gene>